<organism evidence="1 2">
    <name type="scientific">Lysobacter enzymogenes</name>
    <dbReference type="NCBI Taxonomy" id="69"/>
    <lineage>
        <taxon>Bacteria</taxon>
        <taxon>Pseudomonadati</taxon>
        <taxon>Pseudomonadota</taxon>
        <taxon>Gammaproteobacteria</taxon>
        <taxon>Lysobacterales</taxon>
        <taxon>Lysobacteraceae</taxon>
        <taxon>Lysobacter</taxon>
    </lineage>
</organism>
<dbReference type="EMBL" id="RCTY01000043">
    <property type="protein sequence ID" value="ROU05708.1"/>
    <property type="molecule type" value="Genomic_DNA"/>
</dbReference>
<accession>A0A3N2RE61</accession>
<protein>
    <submittedName>
        <fullName evidence="1">Uncharacterized protein</fullName>
    </submittedName>
</protein>
<dbReference type="AlphaFoldDB" id="A0A3N2RE61"/>
<gene>
    <name evidence="1" type="ORF">D9T17_17460</name>
</gene>
<dbReference type="Proteomes" id="UP000275910">
    <property type="component" value="Unassembled WGS sequence"/>
</dbReference>
<sequence length="104" mass="10778">MAIASKGSRRIVVDGQAYRWAVRPRPTYAQGLGAPLTFAVQQVGAGEGQILRVVAAAARPDHWLGEPVTAIAPAQVAAAIRLGLEAGWAPAAPGSAFELRLPAQ</sequence>
<evidence type="ECO:0000313" key="2">
    <source>
        <dbReference type="Proteomes" id="UP000275910"/>
    </source>
</evidence>
<evidence type="ECO:0000313" key="1">
    <source>
        <dbReference type="EMBL" id="ROU05708.1"/>
    </source>
</evidence>
<proteinExistence type="predicted"/>
<reference evidence="1 2" key="1">
    <citation type="submission" date="2018-10" db="EMBL/GenBank/DDBJ databases">
        <title>The genome of Lysobacter enzymogenes OH11.</title>
        <authorList>
            <person name="Liu F."/>
            <person name="Zhao Y."/>
            <person name="Qian G."/>
            <person name="Chen Y."/>
            <person name="Xu H."/>
        </authorList>
    </citation>
    <scope>NUCLEOTIDE SEQUENCE [LARGE SCALE GENOMIC DNA]</scope>
    <source>
        <strain evidence="1 2">OH11</strain>
    </source>
</reference>
<name>A0A3N2RE61_LYSEN</name>
<comment type="caution">
    <text evidence="1">The sequence shown here is derived from an EMBL/GenBank/DDBJ whole genome shotgun (WGS) entry which is preliminary data.</text>
</comment>
<dbReference type="RefSeq" id="WP_123648608.1">
    <property type="nucleotide sequence ID" value="NZ_RCTY01000043.1"/>
</dbReference>